<keyword evidence="3" id="KW-0807">Transducer</keyword>
<evidence type="ECO:0000256" key="4">
    <source>
        <dbReference type="SAM" id="Phobius"/>
    </source>
</evidence>
<evidence type="ECO:0000256" key="3">
    <source>
        <dbReference type="PROSITE-ProRule" id="PRU00284"/>
    </source>
</evidence>
<dbReference type="Pfam" id="PF00015">
    <property type="entry name" value="MCPsignal"/>
    <property type="match status" value="1"/>
</dbReference>
<dbReference type="PRINTS" id="PR00260">
    <property type="entry name" value="CHEMTRNSDUCR"/>
</dbReference>
<dbReference type="InterPro" id="IPR024478">
    <property type="entry name" value="HlyB_4HB_MCP"/>
</dbReference>
<proteinExistence type="inferred from homology"/>
<dbReference type="PANTHER" id="PTHR43531">
    <property type="entry name" value="PROTEIN ICFG"/>
    <property type="match status" value="1"/>
</dbReference>
<comment type="similarity">
    <text evidence="2">Belongs to the methyl-accepting chemotaxis (MCP) protein family.</text>
</comment>
<keyword evidence="7" id="KW-1185">Reference proteome</keyword>
<keyword evidence="4" id="KW-1133">Transmembrane helix</keyword>
<evidence type="ECO:0000313" key="7">
    <source>
        <dbReference type="Proteomes" id="UP001596001"/>
    </source>
</evidence>
<keyword evidence="1" id="KW-0488">Methylation</keyword>
<dbReference type="InterPro" id="IPR004090">
    <property type="entry name" value="Chemotax_Me-accpt_rcpt"/>
</dbReference>
<dbReference type="InterPro" id="IPR051310">
    <property type="entry name" value="MCP_chemotaxis"/>
</dbReference>
<dbReference type="RefSeq" id="WP_382428993.1">
    <property type="nucleotide sequence ID" value="NZ_JBHSHJ010000001.1"/>
</dbReference>
<protein>
    <submittedName>
        <fullName evidence="6">Methyl-accepting chemotaxis protein</fullName>
    </submittedName>
</protein>
<dbReference type="EMBL" id="JBHSHJ010000001">
    <property type="protein sequence ID" value="MFC4787492.1"/>
    <property type="molecule type" value="Genomic_DNA"/>
</dbReference>
<dbReference type="CDD" id="cd11386">
    <property type="entry name" value="MCP_signal"/>
    <property type="match status" value="1"/>
</dbReference>
<evidence type="ECO:0000259" key="5">
    <source>
        <dbReference type="PROSITE" id="PS50111"/>
    </source>
</evidence>
<dbReference type="InterPro" id="IPR004089">
    <property type="entry name" value="MCPsignal_dom"/>
</dbReference>
<keyword evidence="4" id="KW-0812">Transmembrane</keyword>
<evidence type="ECO:0000313" key="6">
    <source>
        <dbReference type="EMBL" id="MFC4787492.1"/>
    </source>
</evidence>
<feature type="domain" description="Methyl-accepting transducer" evidence="5">
    <location>
        <begin position="270"/>
        <end position="499"/>
    </location>
</feature>
<accession>A0ABV9QA91</accession>
<feature type="transmembrane region" description="Helical" evidence="4">
    <location>
        <begin position="12"/>
        <end position="30"/>
    </location>
</feature>
<name>A0ABV9QA91_9BURK</name>
<sequence>MKNLKVATRLSFGFGLISLVLIVIIGYGLMQQKAANDDFSFVISDRWPKVSQSIDILNETNNIAIALRNLLLNDDAADRQRQIDSVYASRKLIAASVDHLEKTIVLPKGKELLRQVLDGREQYVAGQENLMALVKAGKDDEAKVYLAHQLRPVLLRYKAAVQQLIQFEAELMTSDAQRSDDAFHTTRVVMIGLGLFSVWMTVAIALLIIRNLTKELGGEPREAAALAQAIAQGDLGYDIRLQPGDRTSLMAQMKTMQDNLIRVVSSVRQGADAVSSASAEIANGNHDLSVRTECQASALQETAASMEELGSTVTHNADHARRANDLAQNASSVALQGGQVVAQVVDTMREINHGSKKIADIISVIDGIAFQTNILALNAAVEAARAGDQGRGFAVVAGEVRSLAGRSAQAAREIKALITASVAQVEQGTALVDQAGATMQEIVGSIQRVTDFVGQISAASVEQSTGVAQVGQAVIEMDQATQQNAALVEEMAAAASGLKLQAQELVQTVAVFKLHHKPGGSAVVNHHHTTAAHWAPLRPALAAA</sequence>
<dbReference type="SMART" id="SM00283">
    <property type="entry name" value="MA"/>
    <property type="match status" value="1"/>
</dbReference>
<evidence type="ECO:0000256" key="2">
    <source>
        <dbReference type="ARBA" id="ARBA00029447"/>
    </source>
</evidence>
<dbReference type="Proteomes" id="UP001596001">
    <property type="component" value="Unassembled WGS sequence"/>
</dbReference>
<gene>
    <name evidence="6" type="ORF">ACFO6X_00570</name>
</gene>
<comment type="caution">
    <text evidence="6">The sequence shown here is derived from an EMBL/GenBank/DDBJ whole genome shotgun (WGS) entry which is preliminary data.</text>
</comment>
<dbReference type="PANTHER" id="PTHR43531:SF14">
    <property type="entry name" value="METHYL-ACCEPTING CHEMOTAXIS PROTEIN I-RELATED"/>
    <property type="match status" value="1"/>
</dbReference>
<dbReference type="SUPFAM" id="SSF58104">
    <property type="entry name" value="Methyl-accepting chemotaxis protein (MCP) signaling domain"/>
    <property type="match status" value="1"/>
</dbReference>
<evidence type="ECO:0000256" key="1">
    <source>
        <dbReference type="ARBA" id="ARBA00022481"/>
    </source>
</evidence>
<keyword evidence="4" id="KW-0472">Membrane</keyword>
<reference evidence="7" key="1">
    <citation type="journal article" date="2019" name="Int. J. Syst. Evol. Microbiol.">
        <title>The Global Catalogue of Microorganisms (GCM) 10K type strain sequencing project: providing services to taxonomists for standard genome sequencing and annotation.</title>
        <authorList>
            <consortium name="The Broad Institute Genomics Platform"/>
            <consortium name="The Broad Institute Genome Sequencing Center for Infectious Disease"/>
            <person name="Wu L."/>
            <person name="Ma J."/>
        </authorList>
    </citation>
    <scope>NUCLEOTIDE SEQUENCE [LARGE SCALE GENOMIC DNA]</scope>
    <source>
        <strain evidence="7">CCUG 49452</strain>
    </source>
</reference>
<dbReference type="Pfam" id="PF12729">
    <property type="entry name" value="4HB_MCP_1"/>
    <property type="match status" value="1"/>
</dbReference>
<dbReference type="CDD" id="cd19411">
    <property type="entry name" value="MCP2201-like_sensor"/>
    <property type="match status" value="1"/>
</dbReference>
<organism evidence="6 7">
    <name type="scientific">Giesbergeria sinuosa</name>
    <dbReference type="NCBI Taxonomy" id="80883"/>
    <lineage>
        <taxon>Bacteria</taxon>
        <taxon>Pseudomonadati</taxon>
        <taxon>Pseudomonadota</taxon>
        <taxon>Betaproteobacteria</taxon>
        <taxon>Burkholderiales</taxon>
        <taxon>Comamonadaceae</taxon>
        <taxon>Giesbergeria</taxon>
    </lineage>
</organism>
<dbReference type="Gene3D" id="1.10.287.950">
    <property type="entry name" value="Methyl-accepting chemotaxis protein"/>
    <property type="match status" value="1"/>
</dbReference>
<dbReference type="PROSITE" id="PS50111">
    <property type="entry name" value="CHEMOTAXIS_TRANSDUC_2"/>
    <property type="match status" value="1"/>
</dbReference>
<feature type="transmembrane region" description="Helical" evidence="4">
    <location>
        <begin position="188"/>
        <end position="209"/>
    </location>
</feature>
<dbReference type="InterPro" id="IPR047347">
    <property type="entry name" value="YvaQ-like_sensor"/>
</dbReference>